<protein>
    <recommendedName>
        <fullName evidence="3">RNase H type-1 domain-containing protein</fullName>
    </recommendedName>
</protein>
<gene>
    <name evidence="1" type="ORF">RhiirA5_447348</name>
</gene>
<dbReference type="SUPFAM" id="SSF53098">
    <property type="entry name" value="Ribonuclease H-like"/>
    <property type="match status" value="1"/>
</dbReference>
<sequence length="112" mass="12460">MGFGWILTNDINLDLKFSGKTVEWASSTRAEIFAILTCLIICPPNSHVTIFTDSQSIKWIIQSLNLTIKFNKVQAHSGNTYNDIADTLAKAGCEQPDIISISPENIKKTNQF</sequence>
<evidence type="ECO:0008006" key="3">
    <source>
        <dbReference type="Google" id="ProtNLM"/>
    </source>
</evidence>
<proteinExistence type="predicted"/>
<evidence type="ECO:0000313" key="2">
    <source>
        <dbReference type="Proteomes" id="UP000232722"/>
    </source>
</evidence>
<evidence type="ECO:0000313" key="1">
    <source>
        <dbReference type="EMBL" id="PKB91834.1"/>
    </source>
</evidence>
<organism evidence="1 2">
    <name type="scientific">Rhizophagus irregularis</name>
    <dbReference type="NCBI Taxonomy" id="588596"/>
    <lineage>
        <taxon>Eukaryota</taxon>
        <taxon>Fungi</taxon>
        <taxon>Fungi incertae sedis</taxon>
        <taxon>Mucoromycota</taxon>
        <taxon>Glomeromycotina</taxon>
        <taxon>Glomeromycetes</taxon>
        <taxon>Glomerales</taxon>
        <taxon>Glomeraceae</taxon>
        <taxon>Rhizophagus</taxon>
    </lineage>
</organism>
<dbReference type="EMBL" id="LLXJ01013589">
    <property type="protein sequence ID" value="PKB91834.1"/>
    <property type="molecule type" value="Genomic_DNA"/>
</dbReference>
<dbReference type="InterPro" id="IPR036397">
    <property type="entry name" value="RNaseH_sf"/>
</dbReference>
<accession>A0A2N0NB81</accession>
<reference evidence="1 2" key="1">
    <citation type="submission" date="2016-04" db="EMBL/GenBank/DDBJ databases">
        <title>Genome analyses suggest a sexual origin of heterokaryosis in a supposedly ancient asexual fungus.</title>
        <authorList>
            <person name="Ropars J."/>
            <person name="Sedzielewska K."/>
            <person name="Noel J."/>
            <person name="Charron P."/>
            <person name="Farinelli L."/>
            <person name="Marton T."/>
            <person name="Kruger M."/>
            <person name="Pelin A."/>
            <person name="Brachmann A."/>
            <person name="Corradi N."/>
        </authorList>
    </citation>
    <scope>NUCLEOTIDE SEQUENCE [LARGE SCALE GENOMIC DNA]</scope>
    <source>
        <strain evidence="1 2">A5</strain>
    </source>
</reference>
<dbReference type="AlphaFoldDB" id="A0A2N0NB81"/>
<dbReference type="InterPro" id="IPR012337">
    <property type="entry name" value="RNaseH-like_sf"/>
</dbReference>
<name>A0A2N0NB81_9GLOM</name>
<dbReference type="Gene3D" id="3.30.420.10">
    <property type="entry name" value="Ribonuclease H-like superfamily/Ribonuclease H"/>
    <property type="match status" value="2"/>
</dbReference>
<dbReference type="Proteomes" id="UP000232722">
    <property type="component" value="Unassembled WGS sequence"/>
</dbReference>
<comment type="caution">
    <text evidence="1">The sequence shown here is derived from an EMBL/GenBank/DDBJ whole genome shotgun (WGS) entry which is preliminary data.</text>
</comment>
<reference evidence="1 2" key="2">
    <citation type="submission" date="2017-09" db="EMBL/GenBank/DDBJ databases">
        <title>Extensive intraspecific genome diversity in a model arbuscular mycorrhizal fungus.</title>
        <authorList>
            <person name="Chen E.C."/>
            <person name="Morin E."/>
            <person name="Beaudet D."/>
            <person name="Noel J."/>
            <person name="Ndikumana S."/>
            <person name="Charron P."/>
            <person name="St-Onge C."/>
            <person name="Giorgi J."/>
            <person name="Grigoriev I.V."/>
            <person name="Roux C."/>
            <person name="Martin F.M."/>
            <person name="Corradi N."/>
        </authorList>
    </citation>
    <scope>NUCLEOTIDE SEQUENCE [LARGE SCALE GENOMIC DNA]</scope>
    <source>
        <strain evidence="1 2">A5</strain>
    </source>
</reference>
<dbReference type="GO" id="GO:0003676">
    <property type="term" value="F:nucleic acid binding"/>
    <property type="evidence" value="ECO:0007669"/>
    <property type="project" value="InterPro"/>
</dbReference>